<dbReference type="InterPro" id="IPR039421">
    <property type="entry name" value="Type_1_exporter"/>
</dbReference>
<dbReference type="GO" id="GO:0016887">
    <property type="term" value="F:ATP hydrolysis activity"/>
    <property type="evidence" value="ECO:0007669"/>
    <property type="project" value="InterPro"/>
</dbReference>
<evidence type="ECO:0000256" key="5">
    <source>
        <dbReference type="ARBA" id="ARBA00022989"/>
    </source>
</evidence>
<proteinExistence type="predicted"/>
<dbReference type="GO" id="GO:0005524">
    <property type="term" value="F:ATP binding"/>
    <property type="evidence" value="ECO:0007669"/>
    <property type="project" value="UniProtKB-KW"/>
</dbReference>
<dbReference type="InterPro" id="IPR003593">
    <property type="entry name" value="AAA+_ATPase"/>
</dbReference>
<dbReference type="PROSITE" id="PS50929">
    <property type="entry name" value="ABC_TM1F"/>
    <property type="match status" value="1"/>
</dbReference>
<dbReference type="Proteomes" id="UP000677913">
    <property type="component" value="Unassembled WGS sequence"/>
</dbReference>
<keyword evidence="11" id="KW-1185">Reference proteome</keyword>
<dbReference type="InterPro" id="IPR027417">
    <property type="entry name" value="P-loop_NTPase"/>
</dbReference>
<name>A0A8J7WNQ4_9ACTN</name>
<dbReference type="GO" id="GO:0005886">
    <property type="term" value="C:plasma membrane"/>
    <property type="evidence" value="ECO:0007669"/>
    <property type="project" value="UniProtKB-SubCell"/>
</dbReference>
<dbReference type="SUPFAM" id="SSF90123">
    <property type="entry name" value="ABC transporter transmembrane region"/>
    <property type="match status" value="1"/>
</dbReference>
<keyword evidence="6 7" id="KW-0472">Membrane</keyword>
<keyword evidence="4 10" id="KW-0067">ATP-binding</keyword>
<comment type="subcellular location">
    <subcellularLocation>
        <location evidence="1">Cell membrane</location>
        <topology evidence="1">Multi-pass membrane protein</topology>
    </subcellularLocation>
</comment>
<accession>A0A8J7WNQ4</accession>
<evidence type="ECO:0000256" key="6">
    <source>
        <dbReference type="ARBA" id="ARBA00023136"/>
    </source>
</evidence>
<protein>
    <submittedName>
        <fullName evidence="10">ABC transporter ATP-binding protein</fullName>
    </submittedName>
</protein>
<dbReference type="Pfam" id="PF00005">
    <property type="entry name" value="ABC_tran"/>
    <property type="match status" value="1"/>
</dbReference>
<dbReference type="PROSITE" id="PS50893">
    <property type="entry name" value="ABC_TRANSPORTER_2"/>
    <property type="match status" value="1"/>
</dbReference>
<keyword evidence="3" id="KW-0547">Nucleotide-binding</keyword>
<evidence type="ECO:0000256" key="1">
    <source>
        <dbReference type="ARBA" id="ARBA00004651"/>
    </source>
</evidence>
<dbReference type="EMBL" id="JAGSXH010000042">
    <property type="protein sequence ID" value="MBS2964115.1"/>
    <property type="molecule type" value="Genomic_DNA"/>
</dbReference>
<dbReference type="InterPro" id="IPR011527">
    <property type="entry name" value="ABC1_TM_dom"/>
</dbReference>
<evidence type="ECO:0000259" key="8">
    <source>
        <dbReference type="PROSITE" id="PS50893"/>
    </source>
</evidence>
<dbReference type="PANTHER" id="PTHR43394">
    <property type="entry name" value="ATP-DEPENDENT PERMEASE MDL1, MITOCHONDRIAL"/>
    <property type="match status" value="1"/>
</dbReference>
<comment type="caution">
    <text evidence="10">The sequence shown here is derived from an EMBL/GenBank/DDBJ whole genome shotgun (WGS) entry which is preliminary data.</text>
</comment>
<evidence type="ECO:0000313" key="10">
    <source>
        <dbReference type="EMBL" id="MBS2964115.1"/>
    </source>
</evidence>
<evidence type="ECO:0000256" key="7">
    <source>
        <dbReference type="SAM" id="Phobius"/>
    </source>
</evidence>
<dbReference type="InterPro" id="IPR003439">
    <property type="entry name" value="ABC_transporter-like_ATP-bd"/>
</dbReference>
<feature type="domain" description="ABC transmembrane type-1" evidence="9">
    <location>
        <begin position="30"/>
        <end position="306"/>
    </location>
</feature>
<gene>
    <name evidence="10" type="ORF">KGA66_13740</name>
</gene>
<feature type="transmembrane region" description="Helical" evidence="7">
    <location>
        <begin position="262"/>
        <end position="281"/>
    </location>
</feature>
<keyword evidence="2 7" id="KW-0812">Transmembrane</keyword>
<evidence type="ECO:0000256" key="3">
    <source>
        <dbReference type="ARBA" id="ARBA00022741"/>
    </source>
</evidence>
<dbReference type="PROSITE" id="PS00211">
    <property type="entry name" value="ABC_TRANSPORTER_1"/>
    <property type="match status" value="1"/>
</dbReference>
<dbReference type="Gene3D" id="1.20.1560.10">
    <property type="entry name" value="ABC transporter type 1, transmembrane domain"/>
    <property type="match status" value="1"/>
</dbReference>
<sequence length="587" mass="60456">MEANAATAADRRRADRLLLEVARSHRVWTLITAAGTLAGSVLVVLLPTALARAIDAVTTAAGPVAGSSAGATGPIARFAVLLAALLAADLLAEFGRPYCAAAATASLRHRLLDRILAAGPAATRRFAPGDLVGRLVGSAPDAANAPTALVTAAADLVMSAGGIVALGLIDWRLVPAFAVTVPVGVLILRAFVRQTADLAAAYQHTQSEIAARLLDALSGIRTIRASGTREIEAARVLAPVPRLSEVGHRLWRSQRVAGWRSMLLFAITQSSVLAVAGLGLVQGRLAAGQVLAAASYAALGLGFFSSTQAALALSRARGAALRLAEADELPRPGYGSRDLPPQGPGELVFRQVAVHGEHGPVIEGLDLVVRGGTELAVVGAAGSGKSVLAALAGRLLDPDAGTVLLDGVPLPQFSRAALRGAVTYAFERPAPVGESVRDSIALGGHPQRVEAAARAACADGFIRKLPEGYETPLEQAPFSGGEIQRLGLARALASTGETLRVIVLDDATAALDTVTESRVSAAMGCATAGRTRIVVAHRAAAAARADLVAWMEGGRLRALGPHRELWSEPEYRALLGADEDAQTQVRA</sequence>
<reference evidence="10" key="1">
    <citation type="submission" date="2021-04" db="EMBL/GenBank/DDBJ databases">
        <title>Genome based classification of Actinospica acidithermotolerans sp. nov., an actinobacterium isolated from an Indonesian hot spring.</title>
        <authorList>
            <person name="Kusuma A.B."/>
            <person name="Putra K.E."/>
            <person name="Nafisah S."/>
            <person name="Loh J."/>
            <person name="Nouioui I."/>
            <person name="Goodfellow M."/>
        </authorList>
    </citation>
    <scope>NUCLEOTIDE SEQUENCE</scope>
    <source>
        <strain evidence="10">DSM 45618</strain>
    </source>
</reference>
<evidence type="ECO:0000256" key="4">
    <source>
        <dbReference type="ARBA" id="ARBA00022840"/>
    </source>
</evidence>
<feature type="transmembrane region" description="Helical" evidence="7">
    <location>
        <begin position="148"/>
        <end position="169"/>
    </location>
</feature>
<dbReference type="InterPro" id="IPR017871">
    <property type="entry name" value="ABC_transporter-like_CS"/>
</dbReference>
<dbReference type="GO" id="GO:0015421">
    <property type="term" value="F:ABC-type oligopeptide transporter activity"/>
    <property type="evidence" value="ECO:0007669"/>
    <property type="project" value="TreeGrafter"/>
</dbReference>
<dbReference type="SUPFAM" id="SSF52540">
    <property type="entry name" value="P-loop containing nucleoside triphosphate hydrolases"/>
    <property type="match status" value="1"/>
</dbReference>
<dbReference type="AlphaFoldDB" id="A0A8J7WNQ4"/>
<evidence type="ECO:0000256" key="2">
    <source>
        <dbReference type="ARBA" id="ARBA00022692"/>
    </source>
</evidence>
<evidence type="ECO:0000259" key="9">
    <source>
        <dbReference type="PROSITE" id="PS50929"/>
    </source>
</evidence>
<dbReference type="InterPro" id="IPR036640">
    <property type="entry name" value="ABC1_TM_sf"/>
</dbReference>
<dbReference type="SMART" id="SM00382">
    <property type="entry name" value="AAA"/>
    <property type="match status" value="1"/>
</dbReference>
<feature type="transmembrane region" description="Helical" evidence="7">
    <location>
        <begin position="175"/>
        <end position="192"/>
    </location>
</feature>
<evidence type="ECO:0000313" key="11">
    <source>
        <dbReference type="Proteomes" id="UP000677913"/>
    </source>
</evidence>
<feature type="domain" description="ABC transporter" evidence="8">
    <location>
        <begin position="347"/>
        <end position="578"/>
    </location>
</feature>
<dbReference type="PANTHER" id="PTHR43394:SF1">
    <property type="entry name" value="ATP-BINDING CASSETTE SUB-FAMILY B MEMBER 10, MITOCHONDRIAL"/>
    <property type="match status" value="1"/>
</dbReference>
<keyword evidence="5 7" id="KW-1133">Transmembrane helix</keyword>
<dbReference type="Pfam" id="PF00664">
    <property type="entry name" value="ABC_membrane"/>
    <property type="match status" value="1"/>
</dbReference>
<dbReference type="Gene3D" id="3.40.50.300">
    <property type="entry name" value="P-loop containing nucleotide triphosphate hydrolases"/>
    <property type="match status" value="1"/>
</dbReference>
<dbReference type="RefSeq" id="WP_211468454.1">
    <property type="nucleotide sequence ID" value="NZ_JAGSXH010000042.1"/>
</dbReference>
<feature type="transmembrane region" description="Helical" evidence="7">
    <location>
        <begin position="27"/>
        <end position="46"/>
    </location>
</feature>
<feature type="transmembrane region" description="Helical" evidence="7">
    <location>
        <begin position="293"/>
        <end position="313"/>
    </location>
</feature>
<organism evidence="10 11">
    <name type="scientific">Actinocrinis puniceicyclus</name>
    <dbReference type="NCBI Taxonomy" id="977794"/>
    <lineage>
        <taxon>Bacteria</taxon>
        <taxon>Bacillati</taxon>
        <taxon>Actinomycetota</taxon>
        <taxon>Actinomycetes</taxon>
        <taxon>Catenulisporales</taxon>
        <taxon>Actinospicaceae</taxon>
        <taxon>Actinocrinis</taxon>
    </lineage>
</organism>